<feature type="non-terminal residue" evidence="1">
    <location>
        <position position="1"/>
    </location>
</feature>
<feature type="non-terminal residue" evidence="1">
    <location>
        <position position="358"/>
    </location>
</feature>
<dbReference type="GO" id="GO:0005634">
    <property type="term" value="C:nucleus"/>
    <property type="evidence" value="ECO:0007669"/>
    <property type="project" value="TreeGrafter"/>
</dbReference>
<keyword evidence="1" id="KW-0436">Ligase</keyword>
<dbReference type="GO" id="GO:0007411">
    <property type="term" value="P:axon guidance"/>
    <property type="evidence" value="ECO:0007669"/>
    <property type="project" value="TreeGrafter"/>
</dbReference>
<organism evidence="1 2">
    <name type="scientific">Chloropsis cyanopogon</name>
    <dbReference type="NCBI Taxonomy" id="1218682"/>
    <lineage>
        <taxon>Eukaryota</taxon>
        <taxon>Metazoa</taxon>
        <taxon>Chordata</taxon>
        <taxon>Craniata</taxon>
        <taxon>Vertebrata</taxon>
        <taxon>Euteleostomi</taxon>
        <taxon>Archelosauria</taxon>
        <taxon>Archosauria</taxon>
        <taxon>Dinosauria</taxon>
        <taxon>Saurischia</taxon>
        <taxon>Theropoda</taxon>
        <taxon>Coelurosauria</taxon>
        <taxon>Aves</taxon>
        <taxon>Neognathae</taxon>
        <taxon>Neoaves</taxon>
        <taxon>Telluraves</taxon>
        <taxon>Australaves</taxon>
        <taxon>Passeriformes</taxon>
        <taxon>Corvoidea</taxon>
        <taxon>Irenidae</taxon>
        <taxon>Chloropsis</taxon>
    </lineage>
</organism>
<sequence>QVFKEEEEAIKVDLHEGCGRTKLFWLMALADSKTMKAMVEFREQTGKPTTSSSEACRFCGCRSGTELSAVGSVCSDTDCQEYAKIACSKTHPCGHPCGGVKNEEHCLPCLHGCDKNSTTLKQDADDMCMICFTEALSAAPAIQVFCLCKILSSAIFLFQNKINHTVLKDLLDPIKELYEDVRRKALMRLEYEGLHKSEAITTPGVRFYNDPAGYAMNRYAYYVCYKCKKAYFGGEARCDAEAGQGDDYDPRELICGACSDVSRAQMCPKHGTDFLEYKCRYCCSVAVFFCFGTTHFCNACHDDFQRMTSIPKEELPHCPAGPKGKQLEGTECPLHVVHPPTGEEFALGCGVCRNAHTF</sequence>
<evidence type="ECO:0000313" key="2">
    <source>
        <dbReference type="Proteomes" id="UP000614263"/>
    </source>
</evidence>
<dbReference type="Proteomes" id="UP000614263">
    <property type="component" value="Unassembled WGS sequence"/>
</dbReference>
<dbReference type="GO" id="GO:0005886">
    <property type="term" value="C:plasma membrane"/>
    <property type="evidence" value="ECO:0007669"/>
    <property type="project" value="TreeGrafter"/>
</dbReference>
<evidence type="ECO:0000313" key="1">
    <source>
        <dbReference type="EMBL" id="NXP61757.1"/>
    </source>
</evidence>
<comment type="caution">
    <text evidence="1">The sequence shown here is derived from an EMBL/GenBank/DDBJ whole genome shotgun (WGS) entry which is preliminary data.</text>
</comment>
<dbReference type="EMBL" id="WEZZ01015939">
    <property type="protein sequence ID" value="NXP61757.1"/>
    <property type="molecule type" value="Genomic_DNA"/>
</dbReference>
<keyword evidence="2" id="KW-1185">Reference proteome</keyword>
<dbReference type="GO" id="GO:0008582">
    <property type="term" value="P:regulation of synaptic assembly at neuromuscular junction"/>
    <property type="evidence" value="ECO:0007669"/>
    <property type="project" value="TreeGrafter"/>
</dbReference>
<protein>
    <submittedName>
        <fullName evidence="1">MYCB2 ligase</fullName>
    </submittedName>
</protein>
<dbReference type="GO" id="GO:0061630">
    <property type="term" value="F:ubiquitin protein ligase activity"/>
    <property type="evidence" value="ECO:0007669"/>
    <property type="project" value="TreeGrafter"/>
</dbReference>
<gene>
    <name evidence="1" type="primary">Mycbp2_1</name>
    <name evidence="1" type="ORF">CHLCYA_R14301</name>
</gene>
<proteinExistence type="predicted"/>
<dbReference type="AlphaFoldDB" id="A0A852AV23"/>
<dbReference type="PANTHER" id="PTHR45943">
    <property type="entry name" value="E3 UBIQUITIN-PROTEIN LIGASE MYCBP2"/>
    <property type="match status" value="1"/>
</dbReference>
<accession>A0A852AV23</accession>
<reference evidence="1" key="1">
    <citation type="submission" date="2019-10" db="EMBL/GenBank/DDBJ databases">
        <title>Bird 10,000 Genomes (B10K) Project - Family phase.</title>
        <authorList>
            <person name="Zhang G."/>
        </authorList>
    </citation>
    <scope>NUCLEOTIDE SEQUENCE</scope>
    <source>
        <strain evidence="1">B10K-DU-002-57</strain>
        <tissue evidence="1">Muscle</tissue>
    </source>
</reference>
<dbReference type="PANTHER" id="PTHR45943:SF1">
    <property type="entry name" value="E3 UBIQUITIN-PROTEIN LIGASE MYCBP2"/>
    <property type="match status" value="1"/>
</dbReference>
<name>A0A852AV23_9CORV</name>
<dbReference type="GO" id="GO:0016874">
    <property type="term" value="F:ligase activity"/>
    <property type="evidence" value="ECO:0007669"/>
    <property type="project" value="UniProtKB-KW"/>
</dbReference>